<protein>
    <submittedName>
        <fullName evidence="2">Thiaminase/transcriptional activator TenA</fullName>
    </submittedName>
</protein>
<dbReference type="InterPro" id="IPR050967">
    <property type="entry name" value="Thiamine_Salvage_TenA"/>
</dbReference>
<sequence>MTNYGKCFTEWREAAGQEWHDYTRHEFVEGIRLGTLPQPAFMNYLVQDYMFLINFCRAWAFAVVKAGTLEEMQACSRTVDTLLQTELGALHTEVCAKAGLTPEALAEVEEAVPNVAYTRYVLDSGLSGDFLDLLAALAPCVLGYGEIGLRLAKESAPDNPYAEWIATYAGEAYQASCVEVGQLLDSAVARRLGDHPEATPRWTELSKRFTMATRLEVGFWGLGRE</sequence>
<dbReference type="AlphaFoldDB" id="A0A562NMJ0"/>
<dbReference type="Proteomes" id="UP000316225">
    <property type="component" value="Unassembled WGS sequence"/>
</dbReference>
<dbReference type="PANTHER" id="PTHR43198:SF2">
    <property type="entry name" value="SI:CH1073-67J19.1-RELATED"/>
    <property type="match status" value="1"/>
</dbReference>
<gene>
    <name evidence="2" type="ORF">IQ24_02568</name>
</gene>
<dbReference type="Pfam" id="PF03070">
    <property type="entry name" value="TENA_THI-4"/>
    <property type="match status" value="1"/>
</dbReference>
<proteinExistence type="predicted"/>
<dbReference type="GO" id="GO:0005829">
    <property type="term" value="C:cytosol"/>
    <property type="evidence" value="ECO:0007669"/>
    <property type="project" value="TreeGrafter"/>
</dbReference>
<name>A0A562NMJ0_9RHOB</name>
<dbReference type="RefSeq" id="WP_145398425.1">
    <property type="nucleotide sequence ID" value="NZ_VLKU01000007.1"/>
</dbReference>
<feature type="domain" description="Thiaminase-2/PQQC" evidence="1">
    <location>
        <begin position="18"/>
        <end position="220"/>
    </location>
</feature>
<dbReference type="InterPro" id="IPR016084">
    <property type="entry name" value="Haem_Oase-like_multi-hlx"/>
</dbReference>
<organism evidence="2 3">
    <name type="scientific">Paracoccus sulfuroxidans</name>
    <dbReference type="NCBI Taxonomy" id="384678"/>
    <lineage>
        <taxon>Bacteria</taxon>
        <taxon>Pseudomonadati</taxon>
        <taxon>Pseudomonadota</taxon>
        <taxon>Alphaproteobacteria</taxon>
        <taxon>Rhodobacterales</taxon>
        <taxon>Paracoccaceae</taxon>
        <taxon>Paracoccus</taxon>
    </lineage>
</organism>
<dbReference type="Gene3D" id="1.20.910.10">
    <property type="entry name" value="Heme oxygenase-like"/>
    <property type="match status" value="1"/>
</dbReference>
<dbReference type="EMBL" id="VLKU01000007">
    <property type="protein sequence ID" value="TWI33425.1"/>
    <property type="molecule type" value="Genomic_DNA"/>
</dbReference>
<dbReference type="SUPFAM" id="SSF48613">
    <property type="entry name" value="Heme oxygenase-like"/>
    <property type="match status" value="1"/>
</dbReference>
<reference evidence="2 3" key="1">
    <citation type="journal article" date="2015" name="Stand. Genomic Sci.">
        <title>Genomic Encyclopedia of Bacterial and Archaeal Type Strains, Phase III: the genomes of soil and plant-associated and newly described type strains.</title>
        <authorList>
            <person name="Whitman W.B."/>
            <person name="Woyke T."/>
            <person name="Klenk H.P."/>
            <person name="Zhou Y."/>
            <person name="Lilburn T.G."/>
            <person name="Beck B.J."/>
            <person name="De Vos P."/>
            <person name="Vandamme P."/>
            <person name="Eisen J.A."/>
            <person name="Garrity G."/>
            <person name="Hugenholtz P."/>
            <person name="Kyrpides N.C."/>
        </authorList>
    </citation>
    <scope>NUCLEOTIDE SEQUENCE [LARGE SCALE GENOMIC DNA]</scope>
    <source>
        <strain evidence="2 3">CGMCC 1.5364</strain>
    </source>
</reference>
<dbReference type="PANTHER" id="PTHR43198">
    <property type="entry name" value="BIFUNCTIONAL TH2 PROTEIN"/>
    <property type="match status" value="1"/>
</dbReference>
<keyword evidence="3" id="KW-1185">Reference proteome</keyword>
<comment type="caution">
    <text evidence="2">The sequence shown here is derived from an EMBL/GenBank/DDBJ whole genome shotgun (WGS) entry which is preliminary data.</text>
</comment>
<dbReference type="CDD" id="cd19367">
    <property type="entry name" value="TenA_C_ScTHI20-like"/>
    <property type="match status" value="1"/>
</dbReference>
<accession>A0A562NMJ0</accession>
<evidence type="ECO:0000313" key="3">
    <source>
        <dbReference type="Proteomes" id="UP000316225"/>
    </source>
</evidence>
<dbReference type="OrthoDB" id="34166at2"/>
<evidence type="ECO:0000259" key="1">
    <source>
        <dbReference type="Pfam" id="PF03070"/>
    </source>
</evidence>
<evidence type="ECO:0000313" key="2">
    <source>
        <dbReference type="EMBL" id="TWI33425.1"/>
    </source>
</evidence>
<dbReference type="InterPro" id="IPR004305">
    <property type="entry name" value="Thiaminase-2/PQQC"/>
</dbReference>